<evidence type="ECO:0000256" key="2">
    <source>
        <dbReference type="ARBA" id="ARBA00022741"/>
    </source>
</evidence>
<dbReference type="Gene3D" id="3.40.50.11060">
    <property type="entry name" value="GTPase HflX, N-terminal domain"/>
    <property type="match status" value="1"/>
</dbReference>
<evidence type="ECO:0000256" key="6">
    <source>
        <dbReference type="PIRSR" id="PIRSR006809-1"/>
    </source>
</evidence>
<dbReference type="Gene3D" id="6.10.250.2860">
    <property type="match status" value="1"/>
</dbReference>
<name>A0A6L8W6V7_9PROT</name>
<dbReference type="PANTHER" id="PTHR10229:SF0">
    <property type="entry name" value="GTP-BINDING PROTEIN 6-RELATED"/>
    <property type="match status" value="1"/>
</dbReference>
<proteinExistence type="inferred from homology"/>
<feature type="binding site" evidence="6">
    <location>
        <begin position="332"/>
        <end position="335"/>
    </location>
    <ligand>
        <name>GTP</name>
        <dbReference type="ChEBI" id="CHEBI:37565"/>
    </ligand>
</feature>
<dbReference type="PANTHER" id="PTHR10229">
    <property type="entry name" value="GTP-BINDING PROTEIN HFLX"/>
    <property type="match status" value="1"/>
</dbReference>
<evidence type="ECO:0000259" key="8">
    <source>
        <dbReference type="PROSITE" id="PS51705"/>
    </source>
</evidence>
<keyword evidence="2 5" id="KW-0547">Nucleotide-binding</keyword>
<dbReference type="HAMAP" id="MF_00900">
    <property type="entry name" value="GTPase_HflX"/>
    <property type="match status" value="1"/>
</dbReference>
<evidence type="ECO:0000313" key="9">
    <source>
        <dbReference type="EMBL" id="MZR30439.1"/>
    </source>
</evidence>
<dbReference type="CDD" id="cd01878">
    <property type="entry name" value="HflX"/>
    <property type="match status" value="1"/>
</dbReference>
<keyword evidence="3 7" id="KW-0460">Magnesium</keyword>
<dbReference type="Pfam" id="PF01926">
    <property type="entry name" value="MMR_HSR1"/>
    <property type="match status" value="1"/>
</dbReference>
<dbReference type="Pfam" id="PF16360">
    <property type="entry name" value="GTP-bdg_M"/>
    <property type="match status" value="1"/>
</dbReference>
<keyword evidence="10" id="KW-1185">Reference proteome</keyword>
<dbReference type="GO" id="GO:0005525">
    <property type="term" value="F:GTP binding"/>
    <property type="evidence" value="ECO:0007669"/>
    <property type="project" value="UniProtKB-UniRule"/>
</dbReference>
<dbReference type="AlphaFoldDB" id="A0A6L8W6V7"/>
<feature type="domain" description="Hflx-type G" evidence="8">
    <location>
        <begin position="210"/>
        <end position="381"/>
    </location>
</feature>
<dbReference type="Proteomes" id="UP000476030">
    <property type="component" value="Unassembled WGS sequence"/>
</dbReference>
<dbReference type="InterPro" id="IPR042108">
    <property type="entry name" value="GTPase_HflX_N_sf"/>
</dbReference>
<dbReference type="InterPro" id="IPR030394">
    <property type="entry name" value="G_HFLX_dom"/>
</dbReference>
<evidence type="ECO:0000313" key="10">
    <source>
        <dbReference type="Proteomes" id="UP000476030"/>
    </source>
</evidence>
<dbReference type="SUPFAM" id="SSF52540">
    <property type="entry name" value="P-loop containing nucleoside triphosphate hydrolases"/>
    <property type="match status" value="1"/>
</dbReference>
<dbReference type="PIRSF" id="PIRSF006809">
    <property type="entry name" value="GTP-binding_hflX_prd"/>
    <property type="match status" value="1"/>
</dbReference>
<evidence type="ECO:0000256" key="1">
    <source>
        <dbReference type="ARBA" id="ARBA00022723"/>
    </source>
</evidence>
<dbReference type="GO" id="GO:0043022">
    <property type="term" value="F:ribosome binding"/>
    <property type="evidence" value="ECO:0007669"/>
    <property type="project" value="TreeGrafter"/>
</dbReference>
<feature type="binding site" evidence="7">
    <location>
        <position position="243"/>
    </location>
    <ligand>
        <name>Mg(2+)</name>
        <dbReference type="ChEBI" id="CHEBI:18420"/>
    </ligand>
</feature>
<dbReference type="InterPro" id="IPR006073">
    <property type="entry name" value="GTP-bd"/>
</dbReference>
<comment type="function">
    <text evidence="5">GTPase that associates with the 50S ribosomal subunit and may have a role during protein synthesis or ribosome biogenesis.</text>
</comment>
<organism evidence="9 10">
    <name type="scientific">Sneathiella litorea</name>
    <dbReference type="NCBI Taxonomy" id="2606216"/>
    <lineage>
        <taxon>Bacteria</taxon>
        <taxon>Pseudomonadati</taxon>
        <taxon>Pseudomonadota</taxon>
        <taxon>Alphaproteobacteria</taxon>
        <taxon>Sneathiellales</taxon>
        <taxon>Sneathiellaceae</taxon>
        <taxon>Sneathiella</taxon>
    </lineage>
</organism>
<feature type="binding site" evidence="6">
    <location>
        <begin position="241"/>
        <end position="245"/>
    </location>
    <ligand>
        <name>GTP</name>
        <dbReference type="ChEBI" id="CHEBI:37565"/>
    </ligand>
</feature>
<feature type="binding site" evidence="7">
    <location>
        <position position="223"/>
    </location>
    <ligand>
        <name>Mg(2+)</name>
        <dbReference type="ChEBI" id="CHEBI:18420"/>
    </ligand>
</feature>
<dbReference type="Pfam" id="PF13167">
    <property type="entry name" value="GTP-bdg_N"/>
    <property type="match status" value="1"/>
</dbReference>
<dbReference type="InterPro" id="IPR016496">
    <property type="entry name" value="GTPase_HflX"/>
</dbReference>
<dbReference type="PROSITE" id="PS51705">
    <property type="entry name" value="G_HFLX"/>
    <property type="match status" value="1"/>
</dbReference>
<protein>
    <recommendedName>
        <fullName evidence="5">GTPase HflX</fullName>
    </recommendedName>
    <alternativeName>
        <fullName evidence="5">GTP-binding protein HflX</fullName>
    </alternativeName>
</protein>
<dbReference type="Gene3D" id="3.40.50.300">
    <property type="entry name" value="P-loop containing nucleotide triphosphate hydrolases"/>
    <property type="match status" value="1"/>
</dbReference>
<comment type="caution">
    <text evidence="9">The sequence shown here is derived from an EMBL/GenBank/DDBJ whole genome shotgun (WGS) entry which is preliminary data.</text>
</comment>
<dbReference type="GO" id="GO:0046872">
    <property type="term" value="F:metal ion binding"/>
    <property type="evidence" value="ECO:0007669"/>
    <property type="project" value="UniProtKB-KW"/>
</dbReference>
<dbReference type="InterPro" id="IPR045498">
    <property type="entry name" value="HflX_C"/>
</dbReference>
<keyword evidence="4 5" id="KW-0342">GTP-binding</keyword>
<keyword evidence="1 7" id="KW-0479">Metal-binding</keyword>
<feature type="binding site" evidence="6">
    <location>
        <begin position="216"/>
        <end position="223"/>
    </location>
    <ligand>
        <name>GTP</name>
        <dbReference type="ChEBI" id="CHEBI:37565"/>
    </ligand>
</feature>
<reference evidence="9 10" key="1">
    <citation type="submission" date="2019-12" db="EMBL/GenBank/DDBJ databases">
        <title>Snethiella sp. nov. sp. isolated from sea sand.</title>
        <authorList>
            <person name="Kim J."/>
            <person name="Jeong S.E."/>
            <person name="Jung H.S."/>
            <person name="Jeon C.O."/>
        </authorList>
    </citation>
    <scope>NUCLEOTIDE SEQUENCE [LARGE SCALE GENOMIC DNA]</scope>
    <source>
        <strain evidence="9 10">DP05</strain>
    </source>
</reference>
<dbReference type="RefSeq" id="WP_161315021.1">
    <property type="nucleotide sequence ID" value="NZ_WTUW01000002.1"/>
</dbReference>
<evidence type="ECO:0000256" key="3">
    <source>
        <dbReference type="ARBA" id="ARBA00022842"/>
    </source>
</evidence>
<dbReference type="GO" id="GO:0003924">
    <property type="term" value="F:GTPase activity"/>
    <property type="evidence" value="ECO:0007669"/>
    <property type="project" value="UniProtKB-UniRule"/>
</dbReference>
<dbReference type="InterPro" id="IPR025121">
    <property type="entry name" value="GTPase_HflX_N"/>
</dbReference>
<evidence type="ECO:0000256" key="5">
    <source>
        <dbReference type="HAMAP-Rule" id="MF_00900"/>
    </source>
</evidence>
<keyword evidence="5" id="KW-0963">Cytoplasm</keyword>
<dbReference type="NCBIfam" id="TIGR03156">
    <property type="entry name" value="GTP_HflX"/>
    <property type="match status" value="1"/>
</dbReference>
<evidence type="ECO:0000256" key="7">
    <source>
        <dbReference type="PIRSR" id="PIRSR006809-2"/>
    </source>
</evidence>
<sequence>MEINSERDSLRSGETALVLHPFVKKSTQNKLRDPQGCLEEAVSLTAAISLDVLHSEVVSLAKARPGTLFGEGKITELGDFIKNSNIDVVIIDGPVTPVQQRNLERRWHVKIVDRTGLILEIFGERAQTREGALQVELAHLSYQRTRLVRSWTHLERQRGSLSFIGGPGESQLEIDRRLIDDRITKIKRQLNSVVQTRELHRAKRKKVPYPIVALVGYTNAGKSTLFNRMTESDVFAEDLLFATLDPTMRKIKLPGGQPVILSDTVGFISDLPTELVAAFRATLEEVLEADLIVHVRDITHSETGAQCQDVLDVLGRLGVDTDDVGNYLEVLNKVDLLEENARASVFNSVEREEGQVAISAVTGEGTPAFLALVEEKLTAKQKVLEFDIPSEDGATLSWIYRHGTVLGREDQEEMIHIEAKFSPENLGRLEKILKKLN</sequence>
<comment type="subunit">
    <text evidence="5">Monomer. Associates with the 50S ribosomal subunit.</text>
</comment>
<dbReference type="InterPro" id="IPR027417">
    <property type="entry name" value="P-loop_NTPase"/>
</dbReference>
<gene>
    <name evidence="5 9" type="primary">hflX</name>
    <name evidence="9" type="ORF">GQE98_07295</name>
</gene>
<comment type="similarity">
    <text evidence="5">Belongs to the TRAFAC class OBG-HflX-like GTPase superfamily. HflX GTPase family.</text>
</comment>
<dbReference type="EMBL" id="WTUW01000002">
    <property type="protein sequence ID" value="MZR30439.1"/>
    <property type="molecule type" value="Genomic_DNA"/>
</dbReference>
<dbReference type="PRINTS" id="PR00326">
    <property type="entry name" value="GTP1OBG"/>
</dbReference>
<comment type="cofactor">
    <cofactor evidence="7">
        <name>Mg(2+)</name>
        <dbReference type="ChEBI" id="CHEBI:18420"/>
    </cofactor>
</comment>
<accession>A0A6L8W6V7</accession>
<evidence type="ECO:0000256" key="4">
    <source>
        <dbReference type="ARBA" id="ARBA00023134"/>
    </source>
</evidence>
<dbReference type="GO" id="GO:0005737">
    <property type="term" value="C:cytoplasm"/>
    <property type="evidence" value="ECO:0007669"/>
    <property type="project" value="UniProtKB-SubCell"/>
</dbReference>
<comment type="subcellular location">
    <subcellularLocation>
        <location evidence="5">Cytoplasm</location>
    </subcellularLocation>
    <text evidence="5">May associate with membranes.</text>
</comment>
<dbReference type="InterPro" id="IPR032305">
    <property type="entry name" value="GTP-bd_M"/>
</dbReference>
<dbReference type="Pfam" id="PF19275">
    <property type="entry name" value="HflX_C"/>
    <property type="match status" value="1"/>
</dbReference>
<feature type="binding site" evidence="6">
    <location>
        <begin position="263"/>
        <end position="266"/>
    </location>
    <ligand>
        <name>GTP</name>
        <dbReference type="ChEBI" id="CHEBI:37565"/>
    </ligand>
</feature>